<keyword evidence="7 9" id="KW-0472">Membrane</keyword>
<dbReference type="PANTHER" id="PTHR35011">
    <property type="entry name" value="2,3-DIKETO-L-GULONATE TRAP TRANSPORTER SMALL PERMEASE PROTEIN YIAM"/>
    <property type="match status" value="1"/>
</dbReference>
<dbReference type="GO" id="GO:0022857">
    <property type="term" value="F:transmembrane transporter activity"/>
    <property type="evidence" value="ECO:0007669"/>
    <property type="project" value="TreeGrafter"/>
</dbReference>
<gene>
    <name evidence="11" type="ORF">H8S55_01555</name>
</gene>
<evidence type="ECO:0000256" key="5">
    <source>
        <dbReference type="ARBA" id="ARBA00022692"/>
    </source>
</evidence>
<keyword evidence="3" id="KW-1003">Cell membrane</keyword>
<evidence type="ECO:0000256" key="7">
    <source>
        <dbReference type="ARBA" id="ARBA00023136"/>
    </source>
</evidence>
<dbReference type="Proteomes" id="UP000602260">
    <property type="component" value="Unassembled WGS sequence"/>
</dbReference>
<evidence type="ECO:0000256" key="4">
    <source>
        <dbReference type="ARBA" id="ARBA00022519"/>
    </source>
</evidence>
<evidence type="ECO:0000256" key="2">
    <source>
        <dbReference type="ARBA" id="ARBA00022448"/>
    </source>
</evidence>
<comment type="caution">
    <text evidence="11">The sequence shown here is derived from an EMBL/GenBank/DDBJ whole genome shotgun (WGS) entry which is preliminary data.</text>
</comment>
<evidence type="ECO:0000256" key="1">
    <source>
        <dbReference type="ARBA" id="ARBA00004429"/>
    </source>
</evidence>
<feature type="domain" description="Tripartite ATP-independent periplasmic transporters DctQ component" evidence="10">
    <location>
        <begin position="30"/>
        <end position="161"/>
    </location>
</feature>
<evidence type="ECO:0000256" key="8">
    <source>
        <dbReference type="ARBA" id="ARBA00038436"/>
    </source>
</evidence>
<dbReference type="AlphaFoldDB" id="A0A8J6J2I3"/>
<dbReference type="RefSeq" id="WP_186877516.1">
    <property type="nucleotide sequence ID" value="NZ_JACOPN010000001.1"/>
</dbReference>
<dbReference type="InterPro" id="IPR055348">
    <property type="entry name" value="DctQ"/>
</dbReference>
<accession>A0A8J6J2I3</accession>
<evidence type="ECO:0000256" key="6">
    <source>
        <dbReference type="ARBA" id="ARBA00022989"/>
    </source>
</evidence>
<dbReference type="InterPro" id="IPR007387">
    <property type="entry name" value="TRAP_DctQ"/>
</dbReference>
<proteinExistence type="inferred from homology"/>
<comment type="similarity">
    <text evidence="8">Belongs to the TRAP transporter small permease family.</text>
</comment>
<dbReference type="EMBL" id="JACOPN010000001">
    <property type="protein sequence ID" value="MBC5716021.1"/>
    <property type="molecule type" value="Genomic_DNA"/>
</dbReference>
<feature type="transmembrane region" description="Helical" evidence="9">
    <location>
        <begin position="134"/>
        <end position="153"/>
    </location>
</feature>
<evidence type="ECO:0000256" key="9">
    <source>
        <dbReference type="SAM" id="Phobius"/>
    </source>
</evidence>
<dbReference type="GO" id="GO:0015740">
    <property type="term" value="P:C4-dicarboxylate transport"/>
    <property type="evidence" value="ECO:0007669"/>
    <property type="project" value="TreeGrafter"/>
</dbReference>
<evidence type="ECO:0000259" key="10">
    <source>
        <dbReference type="Pfam" id="PF04290"/>
    </source>
</evidence>
<feature type="transmembrane region" description="Helical" evidence="9">
    <location>
        <begin position="20"/>
        <end position="41"/>
    </location>
</feature>
<feature type="transmembrane region" description="Helical" evidence="9">
    <location>
        <begin position="53"/>
        <end position="69"/>
    </location>
</feature>
<keyword evidence="4" id="KW-0997">Cell inner membrane</keyword>
<keyword evidence="6 9" id="KW-1133">Transmembrane helix</keyword>
<keyword evidence="5 9" id="KW-0812">Transmembrane</keyword>
<feature type="transmembrane region" description="Helical" evidence="9">
    <location>
        <begin position="90"/>
        <end position="114"/>
    </location>
</feature>
<keyword evidence="12" id="KW-1185">Reference proteome</keyword>
<protein>
    <submittedName>
        <fullName evidence="11">TRAP transporter small permease</fullName>
    </submittedName>
</protein>
<organism evidence="11 12">
    <name type="scientific">Flintibacter faecis</name>
    <dbReference type="NCBI Taxonomy" id="2763047"/>
    <lineage>
        <taxon>Bacteria</taxon>
        <taxon>Bacillati</taxon>
        <taxon>Bacillota</taxon>
        <taxon>Clostridia</taxon>
        <taxon>Eubacteriales</taxon>
        <taxon>Flintibacter</taxon>
    </lineage>
</organism>
<comment type="subcellular location">
    <subcellularLocation>
        <location evidence="1">Cell inner membrane</location>
        <topology evidence="1">Multi-pass membrane protein</topology>
    </subcellularLocation>
</comment>
<keyword evidence="2" id="KW-0813">Transport</keyword>
<reference evidence="11" key="1">
    <citation type="submission" date="2020-08" db="EMBL/GenBank/DDBJ databases">
        <title>Genome public.</title>
        <authorList>
            <person name="Liu C."/>
            <person name="Sun Q."/>
        </authorList>
    </citation>
    <scope>NUCLEOTIDE SEQUENCE</scope>
    <source>
        <strain evidence="11">BX5</strain>
    </source>
</reference>
<sequence>MKKDSFLGKLVYGYDKLEEYVLCASLVVTTLIIFVQVIMRSVFNSSLTWSEELTRYIFIWQIWMGVSIAQKDKAHIKVEILKSFVKNQKFLAVVDVIATILLIAFNIFLVTSGIDLVQQMITRGNVSSAMRMPMWIVYIVLPLASGIFTLRLIGQVVEDIKGLCGHGSDDNKEVA</sequence>
<name>A0A8J6J2I3_9FIRM</name>
<dbReference type="Pfam" id="PF04290">
    <property type="entry name" value="DctQ"/>
    <property type="match status" value="1"/>
</dbReference>
<dbReference type="PANTHER" id="PTHR35011:SF2">
    <property type="entry name" value="2,3-DIKETO-L-GULONATE TRAP TRANSPORTER SMALL PERMEASE PROTEIN YIAM"/>
    <property type="match status" value="1"/>
</dbReference>
<dbReference type="GO" id="GO:0005886">
    <property type="term" value="C:plasma membrane"/>
    <property type="evidence" value="ECO:0007669"/>
    <property type="project" value="UniProtKB-SubCell"/>
</dbReference>
<evidence type="ECO:0000313" key="11">
    <source>
        <dbReference type="EMBL" id="MBC5716021.1"/>
    </source>
</evidence>
<evidence type="ECO:0000313" key="12">
    <source>
        <dbReference type="Proteomes" id="UP000602260"/>
    </source>
</evidence>
<evidence type="ECO:0000256" key="3">
    <source>
        <dbReference type="ARBA" id="ARBA00022475"/>
    </source>
</evidence>